<feature type="compositionally biased region" description="Polar residues" evidence="9">
    <location>
        <begin position="4942"/>
        <end position="4957"/>
    </location>
</feature>
<feature type="compositionally biased region" description="Basic and acidic residues" evidence="9">
    <location>
        <begin position="3347"/>
        <end position="3362"/>
    </location>
</feature>
<feature type="compositionally biased region" description="Polar residues" evidence="9">
    <location>
        <begin position="4543"/>
        <end position="4561"/>
    </location>
</feature>
<feature type="region of interest" description="Disordered" evidence="9">
    <location>
        <begin position="2613"/>
        <end position="3267"/>
    </location>
</feature>
<feature type="compositionally biased region" description="Basic and acidic residues" evidence="9">
    <location>
        <begin position="3951"/>
        <end position="3968"/>
    </location>
</feature>
<feature type="compositionally biased region" description="Basic and acidic residues" evidence="9">
    <location>
        <begin position="5111"/>
        <end position="5126"/>
    </location>
</feature>
<feature type="compositionally biased region" description="Basic and acidic residues" evidence="9">
    <location>
        <begin position="2304"/>
        <end position="2313"/>
    </location>
</feature>
<dbReference type="Pfam" id="PF00791">
    <property type="entry name" value="ZU5"/>
    <property type="match status" value="2"/>
</dbReference>
<dbReference type="InterPro" id="IPR000906">
    <property type="entry name" value="ZU5_dom"/>
</dbReference>
<feature type="compositionally biased region" description="Basic and acidic residues" evidence="9">
    <location>
        <begin position="1803"/>
        <end position="1889"/>
    </location>
</feature>
<dbReference type="RefSeq" id="XP_016838881.2">
    <property type="nucleotide sequence ID" value="XM_016983392.2"/>
</dbReference>
<keyword evidence="5 7" id="KW-0040">ANK repeat</keyword>
<feature type="repeat" description="ANK" evidence="7">
    <location>
        <begin position="754"/>
        <end position="786"/>
    </location>
</feature>
<dbReference type="PROSITE" id="PS51145">
    <property type="entry name" value="ZU5"/>
    <property type="match status" value="2"/>
</dbReference>
<feature type="repeat" description="ANK" evidence="7">
    <location>
        <begin position="457"/>
        <end position="489"/>
    </location>
</feature>
<feature type="domain" description="ZU5" evidence="10">
    <location>
        <begin position="1074"/>
        <end position="1214"/>
    </location>
</feature>
<evidence type="ECO:0000256" key="3">
    <source>
        <dbReference type="ARBA" id="ARBA00022490"/>
    </source>
</evidence>
<feature type="compositionally biased region" description="Low complexity" evidence="9">
    <location>
        <begin position="4605"/>
        <end position="4621"/>
    </location>
</feature>
<feature type="repeat" description="ANK" evidence="7">
    <location>
        <begin position="391"/>
        <end position="423"/>
    </location>
</feature>
<feature type="repeat" description="ANK" evidence="7">
    <location>
        <begin position="622"/>
        <end position="654"/>
    </location>
</feature>
<feature type="repeat" description="ANK" evidence="7">
    <location>
        <begin position="589"/>
        <end position="621"/>
    </location>
</feature>
<feature type="repeat" description="ANK" evidence="7">
    <location>
        <begin position="424"/>
        <end position="456"/>
    </location>
</feature>
<keyword evidence="4" id="KW-0677">Repeat</keyword>
<feature type="repeat" description="ANK" evidence="7">
    <location>
        <begin position="93"/>
        <end position="125"/>
    </location>
</feature>
<feature type="repeat" description="ANK" evidence="7">
    <location>
        <begin position="292"/>
        <end position="324"/>
    </location>
</feature>
<dbReference type="InterPro" id="IPR040745">
    <property type="entry name" value="Ankyrin_UPA"/>
</dbReference>
<feature type="region of interest" description="Disordered" evidence="9">
    <location>
        <begin position="1542"/>
        <end position="1990"/>
    </location>
</feature>
<feature type="compositionally biased region" description="Basic and acidic residues" evidence="9">
    <location>
        <begin position="3091"/>
        <end position="3190"/>
    </location>
</feature>
<feature type="region of interest" description="Disordered" evidence="9">
    <location>
        <begin position="4195"/>
        <end position="4368"/>
    </location>
</feature>
<feature type="compositionally biased region" description="Basic and acidic residues" evidence="9">
    <location>
        <begin position="4242"/>
        <end position="4251"/>
    </location>
</feature>
<dbReference type="GO" id="GO:0005737">
    <property type="term" value="C:cytoplasm"/>
    <property type="evidence" value="ECO:0007669"/>
    <property type="project" value="UniProtKB-SubCell"/>
</dbReference>
<feature type="compositionally biased region" description="Basic and acidic residues" evidence="9">
    <location>
        <begin position="2859"/>
        <end position="2869"/>
    </location>
</feature>
<feature type="repeat" description="ANK" evidence="7">
    <location>
        <begin position="655"/>
        <end position="687"/>
    </location>
</feature>
<feature type="compositionally biased region" description="Basic and acidic residues" evidence="9">
    <location>
        <begin position="2041"/>
        <end position="2050"/>
    </location>
</feature>
<evidence type="ECO:0000313" key="11">
    <source>
        <dbReference type="EnsemblMetazoa" id="XP_016838881"/>
    </source>
</evidence>
<feature type="region of interest" description="Disordered" evidence="9">
    <location>
        <begin position="4446"/>
        <end position="4472"/>
    </location>
</feature>
<organism evidence="11 12">
    <name type="scientific">Nasonia vitripennis</name>
    <name type="common">Parasitic wasp</name>
    <dbReference type="NCBI Taxonomy" id="7425"/>
    <lineage>
        <taxon>Eukaryota</taxon>
        <taxon>Metazoa</taxon>
        <taxon>Ecdysozoa</taxon>
        <taxon>Arthropoda</taxon>
        <taxon>Hexapoda</taxon>
        <taxon>Insecta</taxon>
        <taxon>Pterygota</taxon>
        <taxon>Neoptera</taxon>
        <taxon>Endopterygota</taxon>
        <taxon>Hymenoptera</taxon>
        <taxon>Apocrita</taxon>
        <taxon>Proctotrupomorpha</taxon>
        <taxon>Chalcidoidea</taxon>
        <taxon>Pteromalidae</taxon>
        <taxon>Pteromalinae</taxon>
        <taxon>Nasonia</taxon>
    </lineage>
</organism>
<keyword evidence="6" id="KW-0472">Membrane</keyword>
<feature type="compositionally biased region" description="Basic and acidic residues" evidence="9">
    <location>
        <begin position="2568"/>
        <end position="2585"/>
    </location>
</feature>
<feature type="region of interest" description="Disordered" evidence="9">
    <location>
        <begin position="4850"/>
        <end position="4887"/>
    </location>
</feature>
<feature type="region of interest" description="Disordered" evidence="9">
    <location>
        <begin position="5017"/>
        <end position="5051"/>
    </location>
</feature>
<feature type="region of interest" description="Disordered" evidence="9">
    <location>
        <begin position="4484"/>
        <end position="4645"/>
    </location>
</feature>
<reference evidence="11" key="1">
    <citation type="submission" date="2021-01" db="UniProtKB">
        <authorList>
            <consortium name="EnsemblMetazoa"/>
        </authorList>
    </citation>
    <scope>IDENTIFICATION</scope>
</reference>
<feature type="repeat" description="ANK" evidence="7">
    <location>
        <begin position="259"/>
        <end position="291"/>
    </location>
</feature>
<feature type="compositionally biased region" description="Polar residues" evidence="9">
    <location>
        <begin position="4276"/>
        <end position="4286"/>
    </location>
</feature>
<feature type="compositionally biased region" description="Basic and acidic residues" evidence="9">
    <location>
        <begin position="2255"/>
        <end position="2264"/>
    </location>
</feature>
<dbReference type="PROSITE" id="PS50297">
    <property type="entry name" value="ANK_REP_REGION"/>
    <property type="match status" value="21"/>
</dbReference>
<feature type="repeat" description="ANK" evidence="7">
    <location>
        <begin position="688"/>
        <end position="720"/>
    </location>
</feature>
<evidence type="ECO:0000256" key="7">
    <source>
        <dbReference type="PROSITE-ProRule" id="PRU00023"/>
    </source>
</evidence>
<dbReference type="SMART" id="SM00218">
    <property type="entry name" value="ZU5"/>
    <property type="match status" value="1"/>
</dbReference>
<feature type="region of interest" description="Disordered" evidence="9">
    <location>
        <begin position="1475"/>
        <end position="1496"/>
    </location>
</feature>
<evidence type="ECO:0000256" key="8">
    <source>
        <dbReference type="SAM" id="Coils"/>
    </source>
</evidence>
<dbReference type="InterPro" id="IPR051165">
    <property type="entry name" value="Multifunctional_ANK_Repeat"/>
</dbReference>
<feature type="region of interest" description="Disordered" evidence="9">
    <location>
        <begin position="4377"/>
        <end position="4396"/>
    </location>
</feature>
<feature type="coiled-coil region" evidence="8">
    <location>
        <begin position="4142"/>
        <end position="4173"/>
    </location>
</feature>
<accession>A0A7M7IWM3</accession>
<feature type="region of interest" description="Disordered" evidence="9">
    <location>
        <begin position="4003"/>
        <end position="4121"/>
    </location>
</feature>
<feature type="region of interest" description="Disordered" evidence="9">
    <location>
        <begin position="3951"/>
        <end position="3977"/>
    </location>
</feature>
<evidence type="ECO:0000256" key="4">
    <source>
        <dbReference type="ARBA" id="ARBA00022737"/>
    </source>
</evidence>
<feature type="region of interest" description="Disordered" evidence="9">
    <location>
        <begin position="4662"/>
        <end position="4750"/>
    </location>
</feature>
<dbReference type="FunFam" id="1.25.40.20:FF:000095">
    <property type="entry name" value="Ankyrin 2, isoform J"/>
    <property type="match status" value="1"/>
</dbReference>
<protein>
    <recommendedName>
        <fullName evidence="10">ZU5 domain-containing protein</fullName>
    </recommendedName>
</protein>
<feature type="region of interest" description="Disordered" evidence="9">
    <location>
        <begin position="4783"/>
        <end position="4812"/>
    </location>
</feature>
<feature type="repeat" description="ANK" evidence="7">
    <location>
        <begin position="60"/>
        <end position="92"/>
    </location>
</feature>
<name>A0A7M7IWM3_NASVI</name>
<feature type="compositionally biased region" description="Low complexity" evidence="9">
    <location>
        <begin position="1890"/>
        <end position="1903"/>
    </location>
</feature>
<dbReference type="KEGG" id="nvi:100119861"/>
<feature type="repeat" description="ANK" evidence="7">
    <location>
        <begin position="490"/>
        <end position="522"/>
    </location>
</feature>
<feature type="compositionally biased region" description="Basic and acidic residues" evidence="9">
    <location>
        <begin position="4068"/>
        <end position="4080"/>
    </location>
</feature>
<dbReference type="Pfam" id="PF17809">
    <property type="entry name" value="UPA_2"/>
    <property type="match status" value="1"/>
</dbReference>
<feature type="compositionally biased region" description="Basic and acidic residues" evidence="9">
    <location>
        <begin position="4686"/>
        <end position="4703"/>
    </location>
</feature>
<dbReference type="Gene3D" id="1.25.40.20">
    <property type="entry name" value="Ankyrin repeat-containing domain"/>
    <property type="match status" value="3"/>
</dbReference>
<feature type="repeat" description="ANK" evidence="7">
    <location>
        <begin position="358"/>
        <end position="390"/>
    </location>
</feature>
<feature type="compositionally biased region" description="Low complexity" evidence="9">
    <location>
        <begin position="3199"/>
        <end position="3210"/>
    </location>
</feature>
<dbReference type="SUPFAM" id="SSF48403">
    <property type="entry name" value="Ankyrin repeat"/>
    <property type="match status" value="3"/>
</dbReference>
<dbReference type="FunFam" id="1.25.40.20:FF:000001">
    <property type="entry name" value="Ankyrin-2 isoform 2"/>
    <property type="match status" value="1"/>
</dbReference>
<feature type="region of interest" description="Disordered" evidence="9">
    <location>
        <begin position="3773"/>
        <end position="3806"/>
    </location>
</feature>
<feature type="compositionally biased region" description="Basic and acidic residues" evidence="9">
    <location>
        <begin position="2940"/>
        <end position="3084"/>
    </location>
</feature>
<feature type="compositionally biased region" description="Basic and acidic residues" evidence="9">
    <location>
        <begin position="2060"/>
        <end position="2078"/>
    </location>
</feature>
<feature type="compositionally biased region" description="Basic and acidic residues" evidence="9">
    <location>
        <begin position="4662"/>
        <end position="4673"/>
    </location>
</feature>
<feature type="repeat" description="ANK" evidence="7">
    <location>
        <begin position="159"/>
        <end position="184"/>
    </location>
</feature>
<dbReference type="FunFam" id="1.25.40.20:FF:000003">
    <property type="entry name" value="Ankyrin, isoform B"/>
    <property type="match status" value="1"/>
</dbReference>
<feature type="compositionally biased region" description="Low complexity" evidence="9">
    <location>
        <begin position="4861"/>
        <end position="4873"/>
    </location>
</feature>
<dbReference type="GO" id="GO:0016020">
    <property type="term" value="C:membrane"/>
    <property type="evidence" value="ECO:0007669"/>
    <property type="project" value="UniProtKB-SubCell"/>
</dbReference>
<feature type="compositionally biased region" description="Polar residues" evidence="9">
    <location>
        <begin position="3474"/>
        <end position="3484"/>
    </location>
</feature>
<dbReference type="Proteomes" id="UP000002358">
    <property type="component" value="Chromosome 3"/>
</dbReference>
<feature type="repeat" description="ANK" evidence="7">
    <location>
        <begin position="523"/>
        <end position="555"/>
    </location>
</feature>
<dbReference type="FunFam" id="2.60.220.30:FF:000009">
    <property type="entry name" value="Ankyrin 2, isoform G"/>
    <property type="match status" value="1"/>
</dbReference>
<feature type="compositionally biased region" description="Basic and acidic residues" evidence="9">
    <location>
        <begin position="1968"/>
        <end position="1990"/>
    </location>
</feature>
<feature type="compositionally biased region" description="Low complexity" evidence="9">
    <location>
        <begin position="4358"/>
        <end position="4368"/>
    </location>
</feature>
<dbReference type="Pfam" id="PF13637">
    <property type="entry name" value="Ank_4"/>
    <property type="match status" value="3"/>
</dbReference>
<evidence type="ECO:0000256" key="6">
    <source>
        <dbReference type="ARBA" id="ARBA00023136"/>
    </source>
</evidence>
<dbReference type="Gene3D" id="2.60.220.30">
    <property type="match status" value="2"/>
</dbReference>
<dbReference type="PRINTS" id="PR01415">
    <property type="entry name" value="ANKYRIN"/>
</dbReference>
<evidence type="ECO:0000256" key="1">
    <source>
        <dbReference type="ARBA" id="ARBA00004370"/>
    </source>
</evidence>
<dbReference type="PROSITE" id="PS50088">
    <property type="entry name" value="ANK_REPEAT"/>
    <property type="match status" value="21"/>
</dbReference>
<feature type="compositionally biased region" description="Polar residues" evidence="9">
    <location>
        <begin position="3258"/>
        <end position="3267"/>
    </location>
</feature>
<feature type="compositionally biased region" description="Basic and acidic residues" evidence="9">
    <location>
        <begin position="4260"/>
        <end position="4271"/>
    </location>
</feature>
<feature type="compositionally biased region" description="Basic and acidic residues" evidence="9">
    <location>
        <begin position="2781"/>
        <end position="2850"/>
    </location>
</feature>
<feature type="region of interest" description="Disordered" evidence="9">
    <location>
        <begin position="3467"/>
        <end position="3490"/>
    </location>
</feature>
<feature type="region of interest" description="Disordered" evidence="9">
    <location>
        <begin position="3306"/>
        <end position="3366"/>
    </location>
</feature>
<feature type="region of interest" description="Disordered" evidence="9">
    <location>
        <begin position="5066"/>
        <end position="5126"/>
    </location>
</feature>
<feature type="compositionally biased region" description="Basic residues" evidence="9">
    <location>
        <begin position="4307"/>
        <end position="4320"/>
    </location>
</feature>
<feature type="compositionally biased region" description="Basic and acidic residues" evidence="9">
    <location>
        <begin position="4089"/>
        <end position="4121"/>
    </location>
</feature>
<feature type="compositionally biased region" description="Basic and acidic residues" evidence="9">
    <location>
        <begin position="2450"/>
        <end position="2459"/>
    </location>
</feature>
<dbReference type="Gene3D" id="2.60.40.2660">
    <property type="match status" value="1"/>
</dbReference>
<dbReference type="OrthoDB" id="20872at2759"/>
<feature type="region of interest" description="Disordered" evidence="9">
    <location>
        <begin position="4936"/>
        <end position="4959"/>
    </location>
</feature>
<dbReference type="Pfam" id="PF12796">
    <property type="entry name" value="Ank_2"/>
    <property type="match status" value="5"/>
</dbReference>
<feature type="compositionally biased region" description="Polar residues" evidence="9">
    <location>
        <begin position="4378"/>
        <end position="4396"/>
    </location>
</feature>
<evidence type="ECO:0000256" key="9">
    <source>
        <dbReference type="SAM" id="MobiDB-lite"/>
    </source>
</evidence>
<feature type="compositionally biased region" description="Basic and acidic residues" evidence="9">
    <location>
        <begin position="2132"/>
        <end position="2245"/>
    </location>
</feature>
<feature type="region of interest" description="Disordered" evidence="9">
    <location>
        <begin position="2120"/>
        <end position="2595"/>
    </location>
</feature>
<feature type="compositionally biased region" description="Basic and acidic residues" evidence="9">
    <location>
        <begin position="2695"/>
        <end position="2704"/>
    </location>
</feature>
<keyword evidence="3" id="KW-0963">Cytoplasm</keyword>
<feature type="compositionally biased region" description="Basic and acidic residues" evidence="9">
    <location>
        <begin position="2897"/>
        <end position="2918"/>
    </location>
</feature>
<feature type="region of interest" description="Disordered" evidence="9">
    <location>
        <begin position="1403"/>
        <end position="1422"/>
    </location>
</feature>
<evidence type="ECO:0000256" key="5">
    <source>
        <dbReference type="ARBA" id="ARBA00023043"/>
    </source>
</evidence>
<feature type="compositionally biased region" description="Basic and acidic residues" evidence="9">
    <location>
        <begin position="4011"/>
        <end position="4032"/>
    </location>
</feature>
<dbReference type="GeneID" id="100119861"/>
<dbReference type="InterPro" id="IPR002110">
    <property type="entry name" value="Ankyrin_rpt"/>
</dbReference>
<dbReference type="InParanoid" id="A0A7M7IWM3"/>
<feature type="compositionally biased region" description="Basic and acidic residues" evidence="9">
    <location>
        <begin position="3306"/>
        <end position="3339"/>
    </location>
</feature>
<feature type="compositionally biased region" description="Basic and acidic residues" evidence="9">
    <location>
        <begin position="2401"/>
        <end position="2410"/>
    </location>
</feature>
<feature type="compositionally biased region" description="Basic and acidic residues" evidence="9">
    <location>
        <begin position="4047"/>
        <end position="4059"/>
    </location>
</feature>
<feature type="compositionally biased region" description="Basic and acidic residues" evidence="9">
    <location>
        <begin position="1949"/>
        <end position="1960"/>
    </location>
</feature>
<feature type="compositionally biased region" description="Basic and acidic residues" evidence="9">
    <location>
        <begin position="1904"/>
        <end position="1942"/>
    </location>
</feature>
<feature type="compositionally biased region" description="Basic and acidic residues" evidence="9">
    <location>
        <begin position="2353"/>
        <end position="2362"/>
    </location>
</feature>
<evidence type="ECO:0000256" key="2">
    <source>
        <dbReference type="ARBA" id="ARBA00004496"/>
    </source>
</evidence>
<dbReference type="PANTHER" id="PTHR24123:SF141">
    <property type="entry name" value="ANKYRIN 2, ISOFORM U"/>
    <property type="match status" value="1"/>
</dbReference>
<feature type="repeat" description="ANK" evidence="7">
    <location>
        <begin position="556"/>
        <end position="588"/>
    </location>
</feature>
<feature type="compositionally biased region" description="Basic and acidic residues" evidence="9">
    <location>
        <begin position="1571"/>
        <end position="1734"/>
    </location>
</feature>
<feature type="compositionally biased region" description="Polar residues" evidence="9">
    <location>
        <begin position="4484"/>
        <end position="4521"/>
    </location>
</feature>
<dbReference type="SMART" id="SM00248">
    <property type="entry name" value="ANK"/>
    <property type="match status" value="23"/>
</dbReference>
<feature type="compositionally biased region" description="Basic and acidic residues" evidence="9">
    <location>
        <begin position="2744"/>
        <end position="2753"/>
    </location>
</feature>
<dbReference type="EnsemblMetazoa" id="XM_016983392">
    <property type="protein sequence ID" value="XP_016838881"/>
    <property type="gene ID" value="LOC100119861"/>
</dbReference>
<comment type="subcellular location">
    <subcellularLocation>
        <location evidence="2">Cytoplasm</location>
    </subcellularLocation>
    <subcellularLocation>
        <location evidence="1">Membrane</location>
    </subcellularLocation>
</comment>
<feature type="compositionally biased region" description="Basic and acidic residues" evidence="9">
    <location>
        <begin position="2547"/>
        <end position="2557"/>
    </location>
</feature>
<feature type="domain" description="ZU5" evidence="10">
    <location>
        <begin position="921"/>
        <end position="1072"/>
    </location>
</feature>
<evidence type="ECO:0000259" key="10">
    <source>
        <dbReference type="PROSITE" id="PS51145"/>
    </source>
</evidence>
<feature type="compositionally biased region" description="Polar residues" evidence="9">
    <location>
        <begin position="1739"/>
        <end position="1749"/>
    </location>
</feature>
<evidence type="ECO:0000313" key="12">
    <source>
        <dbReference type="Proteomes" id="UP000002358"/>
    </source>
</evidence>
<keyword evidence="12" id="KW-1185">Reference proteome</keyword>
<feature type="compositionally biased region" description="Polar residues" evidence="9">
    <location>
        <begin position="4789"/>
        <end position="4799"/>
    </location>
</feature>
<feature type="compositionally biased region" description="Polar residues" evidence="9">
    <location>
        <begin position="4723"/>
        <end position="4737"/>
    </location>
</feature>
<keyword evidence="8" id="KW-0175">Coiled coil</keyword>
<dbReference type="Pfam" id="PF00023">
    <property type="entry name" value="Ank"/>
    <property type="match status" value="4"/>
</dbReference>
<dbReference type="InterPro" id="IPR036770">
    <property type="entry name" value="Ankyrin_rpt-contain_sf"/>
</dbReference>
<feature type="compositionally biased region" description="Basic and acidic residues" evidence="9">
    <location>
        <begin position="3217"/>
        <end position="3257"/>
    </location>
</feature>
<feature type="repeat" description="ANK" evidence="7">
    <location>
        <begin position="226"/>
        <end position="258"/>
    </location>
</feature>
<proteinExistence type="predicted"/>
<feature type="repeat" description="ANK" evidence="7">
    <location>
        <begin position="126"/>
        <end position="158"/>
    </location>
</feature>
<feature type="repeat" description="ANK" evidence="7">
    <location>
        <begin position="721"/>
        <end position="753"/>
    </location>
</feature>
<dbReference type="PANTHER" id="PTHR24123">
    <property type="entry name" value="ANKYRIN REPEAT-CONTAINING"/>
    <property type="match status" value="1"/>
</dbReference>
<feature type="repeat" description="ANK" evidence="7">
    <location>
        <begin position="325"/>
        <end position="357"/>
    </location>
</feature>
<feature type="compositionally biased region" description="Basic and acidic residues" evidence="9">
    <location>
        <begin position="2613"/>
        <end position="2639"/>
    </location>
</feature>
<feature type="compositionally biased region" description="Basic and acidic residues" evidence="9">
    <location>
        <begin position="2499"/>
        <end position="2508"/>
    </location>
</feature>
<feature type="region of interest" description="Disordered" evidence="9">
    <location>
        <begin position="2041"/>
        <end position="2078"/>
    </location>
</feature>
<feature type="compositionally biased region" description="Polar residues" evidence="9">
    <location>
        <begin position="4328"/>
        <end position="4339"/>
    </location>
</feature>
<sequence>MPEEAEEADGPAAEEIYPPIRRLFKSDATTSFLRAARSGNLEKVIEHLDTDLDINTANSNGLNALHLASKDGHVEIVTELLKRGAKVDAATKKGNTALHIASLAGQSEIVNILIQYGAAVNIQSQNGFTPLYMAAQENHDQVVKILLNNGANQSLATEDGFTPLAVAMQQGHDKVVSVLLENDSKGKVRLPALHIAAKKDDCKAADLLLQMDYFQNDHKPDVTSKSGFTPLHIAAHYGNEDIARLLIKRGADVNYLAKHNISPLHVAAKWGKNNMVKILLESGAVIDAKTRDGLTPLHCAARSGHEQCVSTLLENSAPISARTKNGLAPLHMASQGDHVDAARVLLYHRAPVDEVTIDYLTSLHVAAHCGHVRVAKLLLDRKADPNARALNGFTPLHIACKKNRIKVVELLLKHGASIESTTESGLTPLHVASFMGCMNIVIFLLQHEANPDVPTVRGETPLHLAARANQTDIIRILLRNGAKVDARAREQQTPLHIASRLGNVDIVMLLLQHGAAVDTTTKDMYTALHIAAKEGQEEVAAILVDNNASVKATTKNGFTPLHVAAKYGNMNVAKILLQKDSKLDAQGKNDITPLLLACHYDHPNVAQLLLEKGASPHLASQNGQTPLHIAARKNQMDIASTLLEHGAKANVESKAGFTPLHLSAQKGHYDMTNLLIEHGADPNHKAKNGLTALHLCAQEDFIRVASILVKNGANVESETETGYRPIHVAAHFGNLSMIRFLLKHSAEIDVKTKQNYTPLHQAAQQGHAHIVSALIEGNASHRARTNDGLTALNIAQKLGYISVMEVLKGLSYDGVTPDNKNWEEKYKVIAPESLQETSLMSDSDDEGGSDALISEQPYRYLTADLMKSLRDDSLPIDVTRDDPVHRQLSKEEHAEFVQSNNYCAAENFDSNDFARPHYKSFLVSFLVDARGGTMKGCRHSGIRLIVPPRRATMPIRVTCRLVKPSKMANPPPLMEGESLATRIIEMGPVGASFLGPVLIDIPHFASVEGKEREIIILRSENGENWKEHDNSSDNDDTLLNTPYDPQMSSTHSGRITRILTTEFPQYFAIVTRIKQEVHVIGAEGGILISSVANQVQAVFPPGALTKKIKVGLQAHVIPAELTAKLLGNCVAVSPVITIEPRRRKFHKPISLTLPVPQAANKGMINHYGGETPTLRLLCSIAGGISEAQWEDVTGSTPLNFMNDKVSFTTTVSARFWLMDCRNIQEVPKMATDLYRESLFVPFITNFVIYSKRMEEVEATLRILCMTDSKEGIHTLEKQEEFAEIVKSRDVETLDGKDLYIEFSGNLIPVTKSGVQLKFTFHAFRQNRLSFHVKVKDPQLDPVARMMFMREPKVVKGEPAQQPLCVLNIVLPEITYKEYKAEDSNIISQKLDILMKSSYGRFDYSEEKRDQPKRTSPTERKFITDTLVKEQTDSIGSQLDQKGSLDLPLSPSALEKKTYSEKRRFWEDMARSKRESFQRSESEVSHTSQLTYHDSDSECLSDVREVEDEIGAIPQDPGVDMSEASVAEKAHYFEEQIQREMSAARGSLKSQSSQESARIAAARLSGISISSEDERSLEVFEETERILEEKAKQEMKEEKKDDVMEKRKSKEEKDLFGLKSGIRDKKDDVGKKDERRKSFGKKQDSKEEKTERRASKGEKDLKAGQEKKDSEKKTPAKVADTKHIESTVKSKLESDLHAKETKVDKTTGDKVDLPETKKSDAKAKAKAEPEKESKAKATKMQENVTKQQKVAESRSPVAAVKSAKEASPKSTASKQKETSPKPVPARQKSKDEPKSPLSKSPPKKAKEDLLSRSPPKKDKSKDDIPKFSPKADKAKEPTPVKMQAKADKGKTASPEKSKPVSPEKSKPVSPEKNKAALPDKSKSTSPEKSKPISPTKGKPASPEKAPSKKEPAKHDVPKSLIPKREKSKEEFTLKSPPKGDRHKAGVMSPPKREKSKDEIPKSHIPVRQKSKDEFSVKSPPPKDTKHDATVFTLDKDVKAQDIKTAQKMHKADVKTTSSGIESMSMFEERFTGTMELMRDQKSDFAKSHHPESAPAVPTTKKLSEKDAITSTSKHEEVKTVTEKVLADSSVVTTITETKVITTLSKEEKTGDIIKKMDATETKIMGDVPITATKEADKPKVEPLKEADKAKVEPPKEADKPKVEPVKEVEKPKVEPSKEADKAKVVPTKEADADKPLFKKEKSIEEIPKSMIPKREKSKEEISVKSLPKDDKPKDLPTAAPKREKSIPEIPKSMIPVREKSKEEFSIKSPPKGPSPPKDDKPSDAATAAPKREKSIPEIPKSMIPVREKSKEEFSIKSPPKGPSPPKDDKPAEAAVSAPKREKSIPEIPKSMIPVREKSQDEFSIKSPKGPSPPKDNKPAEAVVSAPRREKSIPEIPKSMIPLREKSQEEFSIKSPPKSPFPPKDDKPAEAAASAPKREKSIPEIPKSMIPVREKSQEEFSIKSPPKSPFPPKDDKPAEAAASAPKREKSIPEIPKSMIPVREKSQEEFSIKSPPKSPFPPKDDKPAEAAASAPKREKSIPEIPKSMIPKREKSKEEFSIKSPPKGPSPPKDDKLKDDRPIDDKPKDAAVAAPVREKSIPEISKSMIPVREKSKEEFVVKLPSKDEKPMDATAAPKREKSIPEIPKSMIPVREKSKEEFSIISPPKTPKDDKPVDATMAAPKREKSIPEIPKSMIPVREKSKEEFSIKSPPKAASPPKDEKPADAATVVPKREKSIPEIPKSMIPVREKSKEEFSVKSPLKDLATSGPKREKSIPEIPKSMIPRREKSKDEFTLKSPPPKDDKIPSTALQREKSKDEIPKSMIPRREKSKEEFSIKSPPAEDKAGPKREKSIPEIPKSMIPRREKSRDEFSLKSPPPETTTSAPKREKSIGEIPKSMIPRREKSKDEFSIKSPPKDDTPKEVASTAPKREKSIGEIPKSMIPRREKSKDEFSVKSPPKREKSKDELPSSSIPKREKSKDEIPKSAIPKREKSKDEIPKSTIPKREKSKDEIPKSTIPKREKSKDEFSTKVLPKREKSKDEIPKTALPKREKSREEFSSKLAPKREKSKDELPGKSGVKRQDSKGESSPKPTPKKPDTTVKREHSKEEIASKSGVKRRDSKEESPKPTPKKSDTAAKSLPKREKSKEEIPKVAPKREKSKDDIPKFGPKREKSKDEIPKTPLAKRRDSKEESSKPPFKRPGSSSDSRSSSLKSETPSPKASDKHPKKDAKKEFETVTVTKKEKSEEVTTQEYEEHTRKQTSESQVYSGTFTGDPKEALKLLEDTSALKKADFVTSGSVITSKVDHKATTSLEKKEVKSSEIDTGDEKIIAHEEKEDIMKKETSASLLTKHSPDEKVEEKESKVKETTVSTTQKTLVNLTDDLETIQASASQMGKDTEHSIRARSVEDDEKIVTTEETASSLKDGTVGARVKVEKDLKDETLKKDDIGKIVEKSMFQEEITDSSRTFDVKEDFKTKSDAPSTEPSLQQKIKLPESGTIESEVYHAEMADDLTRQFTNMMQKSMGTLIQEAATDSKRDSISISEDITKDESSSILLSSSQAKIPDRDITMSPSSISEQIDIEELDDNDGKKISSTNVKDVLSAVDHMKIITKTTPEGKFISELSGARVLEILEPDNESQSRQDSMDVSSIEIDEVKFPSGSGIKGEVLHESPAVDSLNAMEKDIIADSVTLSEDTNIDFSLPQDSNKKQDSGLEKITIKRRTERDSFEIDSPPLVSPRMKIKELEIKPVNWMIGDEKIEVSEPLEPFQAFDKELEEYHKQQQQSQVDGSGKVPFGIPRIEETKSSSFEESESIKLGGKSKFTVIPVSEQDLDIDEELVENKLDISCQELMDTLQREYDAKTPTDDSRLEELAAKSFHFMTVDDDEDSFDYDKEKYEAEEQKKLADLPLETKTAVNVITGDQFMSLDEPLKPIGIIGKSKDNEMLQLYEEQFEETVQIKEDKKETKKEEKDTAKATDSGIESMNMFEEQFTGTMELMGDQKSDFIKSHLSDSAETVRISDKPDISDDEATKQSYDVEHYQQPAENSEMLLKMDTNKPDSLDKKDSVQLLSYKTFDPEEAKKQEEPHVTPAVQKPPRSDFVREKVDMRSKGWDDHKKREKSRETSPYKVKKEDFQNVDMSSRYAITVLDQVVKKEIAEVKENLEAAKQDLIEELSENSETMIIIKDSPSEFQFKLQPESIPNDLPFLYRPPSLEKVSDAENLSSSSSPIAKPRRHGELKDDGSSSESSSAEKKDRDLSKTSVVVESESDKSKESKDIFESFSTSSPKAASRSGSDAEGTAKDETFSLQPPQPAPRRRQKPSRSSHRHVTSESEADVSSSGESNYQSCEYEASSRPSSSDVEALQSAAMASSTTASEYETAMMSFEHSSSKATSQDYVTAATTLSSRESMKSICSLSSGQMGSIDSTSEISETLMASEPEMDKDEIDENLENILDDDMKTSNCASEDEGGKPFEMDPDVPCMMKRSSEMIFSQVINTESSSEGKISMVKQSDSSTLTGEGLGASTTASESADFVTAKSDEALKATPAQPIPTKQSSEATDDPSTTSSSELLDAKAPASESCSFEPDSLEAKYTPMSSVDDENGTAEGHGPGSGLTLQQQLSMTSSSMSGVSLETVIEKEAGRGSPDSDSFELVDKPDIIDDFVVVEEVGREAEEYDSEGKGIRISSMSYTSSKNYDRDVENLIAEKKDAEKPQAGSTRSTAELFDFESEESPPQASGDEQYSQSYSDDEQYQEGGKKWIEMQFQQNEARLYDIEYERGPLEDIKEEEVADFEAGSSRFGSVGSQKESIGSVGSMRGSYGSTPDNFDALTAKRYYKPTDHDNLSLSSLQEFEHLENAVALENAKRRAEQQHSSSQDSSSNGSLPRRYATSRSGHGDDISLSSVKDFEVLEKACKEAHLIELRAREEEDLLDHESPENRYKLESLARAKAESQGSAPGSFNPSTSGSDDYEKRIKEIDEIIRLAQANVEKIDRHDDTTEDISQIDLTDTDKPVQPITIVASETPAVMQGKRIKPPRGSGDFNPMETSTDSLELEGNGGRNYNVMCRSSDSLELKTTLDYPSLSSDSLNNVRDPKEEQEKPFSSGRRISSDSLEFPVLESQDSTKDDKPGKSSHSES</sequence>